<evidence type="ECO:0000313" key="3">
    <source>
        <dbReference type="Proteomes" id="UP000242687"/>
    </source>
</evidence>
<accession>A0A2H9VT23</accession>
<feature type="transmembrane region" description="Helical" evidence="1">
    <location>
        <begin position="259"/>
        <end position="276"/>
    </location>
</feature>
<dbReference type="AlphaFoldDB" id="A0A2H9VT23"/>
<dbReference type="Pfam" id="PF19992">
    <property type="entry name" value="DUF6427"/>
    <property type="match status" value="1"/>
</dbReference>
<keyword evidence="3" id="KW-1185">Reference proteome</keyword>
<proteinExistence type="predicted"/>
<dbReference type="OrthoDB" id="1115611at2"/>
<keyword evidence="1" id="KW-1133">Transmembrane helix</keyword>
<sequence length="328" mass="37855">MINLFRTYNPLNAIWLAVLLIILRLGYIIDAPDQIQFIFVEPFARLLIPADYEFALSPMMNISLAGVLVFLQALWFNSMVNSFNLLGKPTFLPALMYVVLSALFVPFLTLSAPLICNFLILAMLQKLFATYKIPDAKSVAYDLGMIVALGALIYLPFIFMFIIIWAGLVVFRPFNWREWAAAVIGFATIFFFLAVIYYLTDRLPLFVKIWLPLASAFPTTIHISSYNYLVLVPVAVILLLCFLKVSQLFFRSYVQTRKSFQLLLVLTIVAGLSFYIKKEFHLEHFLLCALPLAIFFSYYFLYASKRWFYESLFVLLVASIIYFQFNTF</sequence>
<feature type="transmembrane region" description="Helical" evidence="1">
    <location>
        <begin position="179"/>
        <end position="198"/>
    </location>
</feature>
<feature type="transmembrane region" description="Helical" evidence="1">
    <location>
        <begin position="95"/>
        <end position="122"/>
    </location>
</feature>
<name>A0A2H9VT23_9SPHI</name>
<organism evidence="2 3">
    <name type="scientific">Mucilaginibacter auburnensis</name>
    <dbReference type="NCBI Taxonomy" id="1457233"/>
    <lineage>
        <taxon>Bacteria</taxon>
        <taxon>Pseudomonadati</taxon>
        <taxon>Bacteroidota</taxon>
        <taxon>Sphingobacteriia</taxon>
        <taxon>Sphingobacteriales</taxon>
        <taxon>Sphingobacteriaceae</taxon>
        <taxon>Mucilaginibacter</taxon>
    </lineage>
</organism>
<feature type="transmembrane region" description="Helical" evidence="1">
    <location>
        <begin position="12"/>
        <end position="31"/>
    </location>
</feature>
<dbReference type="RefSeq" id="WP_100340188.1">
    <property type="nucleotide sequence ID" value="NZ_PGFJ01000001.1"/>
</dbReference>
<feature type="transmembrane region" description="Helical" evidence="1">
    <location>
        <begin position="307"/>
        <end position="325"/>
    </location>
</feature>
<keyword evidence="1" id="KW-0472">Membrane</keyword>
<evidence type="ECO:0000256" key="1">
    <source>
        <dbReference type="SAM" id="Phobius"/>
    </source>
</evidence>
<feature type="transmembrane region" description="Helical" evidence="1">
    <location>
        <begin position="143"/>
        <end position="167"/>
    </location>
</feature>
<evidence type="ECO:0000313" key="2">
    <source>
        <dbReference type="EMBL" id="PJJ83966.1"/>
    </source>
</evidence>
<comment type="caution">
    <text evidence="2">The sequence shown here is derived from an EMBL/GenBank/DDBJ whole genome shotgun (WGS) entry which is preliminary data.</text>
</comment>
<evidence type="ECO:0008006" key="4">
    <source>
        <dbReference type="Google" id="ProtNLM"/>
    </source>
</evidence>
<feature type="transmembrane region" description="Helical" evidence="1">
    <location>
        <begin position="52"/>
        <end position="75"/>
    </location>
</feature>
<reference evidence="2 3" key="1">
    <citation type="submission" date="2017-11" db="EMBL/GenBank/DDBJ databases">
        <title>Genomic Encyclopedia of Archaeal and Bacterial Type Strains, Phase II (KMG-II): From Individual Species to Whole Genera.</title>
        <authorList>
            <person name="Goeker M."/>
        </authorList>
    </citation>
    <scope>NUCLEOTIDE SEQUENCE [LARGE SCALE GENOMIC DNA]</scope>
    <source>
        <strain evidence="2 3">DSM 28175</strain>
    </source>
</reference>
<feature type="transmembrane region" description="Helical" evidence="1">
    <location>
        <begin position="229"/>
        <end position="250"/>
    </location>
</feature>
<dbReference type="Proteomes" id="UP000242687">
    <property type="component" value="Unassembled WGS sequence"/>
</dbReference>
<dbReference type="EMBL" id="PGFJ01000001">
    <property type="protein sequence ID" value="PJJ83966.1"/>
    <property type="molecule type" value="Genomic_DNA"/>
</dbReference>
<keyword evidence="1" id="KW-0812">Transmembrane</keyword>
<protein>
    <recommendedName>
        <fullName evidence="4">Beta-carotene 15,15'-monooxygenase</fullName>
    </recommendedName>
</protein>
<feature type="transmembrane region" description="Helical" evidence="1">
    <location>
        <begin position="282"/>
        <end position="300"/>
    </location>
</feature>
<gene>
    <name evidence="2" type="ORF">CLV57_0964</name>
</gene>
<dbReference type="InterPro" id="IPR045625">
    <property type="entry name" value="DUF6427"/>
</dbReference>
<feature type="transmembrane region" description="Helical" evidence="1">
    <location>
        <begin position="205"/>
        <end position="223"/>
    </location>
</feature>